<dbReference type="OrthoDB" id="1739862at2759"/>
<organism evidence="2 3">
    <name type="scientific">Artemisia annua</name>
    <name type="common">Sweet wormwood</name>
    <dbReference type="NCBI Taxonomy" id="35608"/>
    <lineage>
        <taxon>Eukaryota</taxon>
        <taxon>Viridiplantae</taxon>
        <taxon>Streptophyta</taxon>
        <taxon>Embryophyta</taxon>
        <taxon>Tracheophyta</taxon>
        <taxon>Spermatophyta</taxon>
        <taxon>Magnoliopsida</taxon>
        <taxon>eudicotyledons</taxon>
        <taxon>Gunneridae</taxon>
        <taxon>Pentapetalae</taxon>
        <taxon>asterids</taxon>
        <taxon>campanulids</taxon>
        <taxon>Asterales</taxon>
        <taxon>Asteraceae</taxon>
        <taxon>Asteroideae</taxon>
        <taxon>Anthemideae</taxon>
        <taxon>Artemisiinae</taxon>
        <taxon>Artemisia</taxon>
    </lineage>
</organism>
<sequence length="86" mass="9598">MKKVEKQFQSSDSSEAVPQHEVNETTESQAPMTRTLNHERKRPVWHTDYVMEGNARVNPGSCSVNAVHDASAFGFIAGKTYKSTQT</sequence>
<evidence type="ECO:0000313" key="2">
    <source>
        <dbReference type="EMBL" id="PWA42712.1"/>
    </source>
</evidence>
<dbReference type="EMBL" id="PKPP01012233">
    <property type="protein sequence ID" value="PWA42712.1"/>
    <property type="molecule type" value="Genomic_DNA"/>
</dbReference>
<evidence type="ECO:0000256" key="1">
    <source>
        <dbReference type="SAM" id="MobiDB-lite"/>
    </source>
</evidence>
<evidence type="ECO:0000313" key="3">
    <source>
        <dbReference type="Proteomes" id="UP000245207"/>
    </source>
</evidence>
<feature type="compositionally biased region" description="Polar residues" evidence="1">
    <location>
        <begin position="7"/>
        <end position="16"/>
    </location>
</feature>
<dbReference type="AlphaFoldDB" id="A0A2U1L107"/>
<gene>
    <name evidence="2" type="ORF">CTI12_AA541990</name>
</gene>
<feature type="region of interest" description="Disordered" evidence="1">
    <location>
        <begin position="1"/>
        <end position="41"/>
    </location>
</feature>
<comment type="caution">
    <text evidence="2">The sequence shown here is derived from an EMBL/GenBank/DDBJ whole genome shotgun (WGS) entry which is preliminary data.</text>
</comment>
<dbReference type="Proteomes" id="UP000245207">
    <property type="component" value="Unassembled WGS sequence"/>
</dbReference>
<accession>A0A2U1L107</accession>
<protein>
    <submittedName>
        <fullName evidence="2">Putative mitochondrial protein</fullName>
    </submittedName>
</protein>
<keyword evidence="3" id="KW-1185">Reference proteome</keyword>
<name>A0A2U1L107_ARTAN</name>
<proteinExistence type="predicted"/>
<reference evidence="2 3" key="1">
    <citation type="journal article" date="2018" name="Mol. Plant">
        <title>The genome of Artemisia annua provides insight into the evolution of Asteraceae family and artemisinin biosynthesis.</title>
        <authorList>
            <person name="Shen Q."/>
            <person name="Zhang L."/>
            <person name="Liao Z."/>
            <person name="Wang S."/>
            <person name="Yan T."/>
            <person name="Shi P."/>
            <person name="Liu M."/>
            <person name="Fu X."/>
            <person name="Pan Q."/>
            <person name="Wang Y."/>
            <person name="Lv Z."/>
            <person name="Lu X."/>
            <person name="Zhang F."/>
            <person name="Jiang W."/>
            <person name="Ma Y."/>
            <person name="Chen M."/>
            <person name="Hao X."/>
            <person name="Li L."/>
            <person name="Tang Y."/>
            <person name="Lv G."/>
            <person name="Zhou Y."/>
            <person name="Sun X."/>
            <person name="Brodelius P.E."/>
            <person name="Rose J.K.C."/>
            <person name="Tang K."/>
        </authorList>
    </citation>
    <scope>NUCLEOTIDE SEQUENCE [LARGE SCALE GENOMIC DNA]</scope>
    <source>
        <strain evidence="3">cv. Huhao1</strain>
        <tissue evidence="2">Leaf</tissue>
    </source>
</reference>
<feature type="compositionally biased region" description="Polar residues" evidence="1">
    <location>
        <begin position="25"/>
        <end position="35"/>
    </location>
</feature>